<accession>A0ACB7VIQ6</accession>
<sequence>MLKIFRSLIQQLETVNPSKMKHEEQLAFWINIHNALVMHVFLAYGLHQNKMKSSTLSILKAEYNIGGCSVNAYDIQSSILRCQPHRSALCLRVIFSPTMKFTKSNNKHKYTIDHPEPLVDFALSLGAHSDPGVRVYTSKNVLQELKLAKQEYIQANVSIRKGNKITMPKLLYHYEKDANLELSDIIGTICNCMPETRQKYIQ</sequence>
<evidence type="ECO:0000313" key="1">
    <source>
        <dbReference type="EMBL" id="KAH7673984.1"/>
    </source>
</evidence>
<evidence type="ECO:0000313" key="2">
    <source>
        <dbReference type="Proteomes" id="UP000827976"/>
    </source>
</evidence>
<proteinExistence type="predicted"/>
<dbReference type="Proteomes" id="UP000827976">
    <property type="component" value="Chromosome 8"/>
</dbReference>
<name>A0ACB7VIQ6_DIOAL</name>
<gene>
    <name evidence="1" type="ORF">IHE45_08G041900</name>
</gene>
<protein>
    <submittedName>
        <fullName evidence="1">Uncharacterized protein</fullName>
    </submittedName>
</protein>
<keyword evidence="2" id="KW-1185">Reference proteome</keyword>
<reference evidence="2" key="1">
    <citation type="journal article" date="2022" name="Nat. Commun.">
        <title>Chromosome evolution and the genetic basis of agronomically important traits in greater yam.</title>
        <authorList>
            <person name="Bredeson J.V."/>
            <person name="Lyons J.B."/>
            <person name="Oniyinde I.O."/>
            <person name="Okereke N.R."/>
            <person name="Kolade O."/>
            <person name="Nnabue I."/>
            <person name="Nwadili C.O."/>
            <person name="Hribova E."/>
            <person name="Parker M."/>
            <person name="Nwogha J."/>
            <person name="Shu S."/>
            <person name="Carlson J."/>
            <person name="Kariba R."/>
            <person name="Muthemba S."/>
            <person name="Knop K."/>
            <person name="Barton G.J."/>
            <person name="Sherwood A.V."/>
            <person name="Lopez-Montes A."/>
            <person name="Asiedu R."/>
            <person name="Jamnadass R."/>
            <person name="Muchugi A."/>
            <person name="Goodstein D."/>
            <person name="Egesi C.N."/>
            <person name="Featherston J."/>
            <person name="Asfaw A."/>
            <person name="Simpson G.G."/>
            <person name="Dolezel J."/>
            <person name="Hendre P.S."/>
            <person name="Van Deynze A."/>
            <person name="Kumar P.L."/>
            <person name="Obidiegwu J.E."/>
            <person name="Bhattacharjee R."/>
            <person name="Rokhsar D.S."/>
        </authorList>
    </citation>
    <scope>NUCLEOTIDE SEQUENCE [LARGE SCALE GENOMIC DNA]</scope>
    <source>
        <strain evidence="2">cv. TDa95/00328</strain>
    </source>
</reference>
<comment type="caution">
    <text evidence="1">The sequence shown here is derived from an EMBL/GenBank/DDBJ whole genome shotgun (WGS) entry which is preliminary data.</text>
</comment>
<dbReference type="EMBL" id="CM037018">
    <property type="protein sequence ID" value="KAH7673984.1"/>
    <property type="molecule type" value="Genomic_DNA"/>
</dbReference>
<organism evidence="1 2">
    <name type="scientific">Dioscorea alata</name>
    <name type="common">Purple yam</name>
    <dbReference type="NCBI Taxonomy" id="55571"/>
    <lineage>
        <taxon>Eukaryota</taxon>
        <taxon>Viridiplantae</taxon>
        <taxon>Streptophyta</taxon>
        <taxon>Embryophyta</taxon>
        <taxon>Tracheophyta</taxon>
        <taxon>Spermatophyta</taxon>
        <taxon>Magnoliopsida</taxon>
        <taxon>Liliopsida</taxon>
        <taxon>Dioscoreales</taxon>
        <taxon>Dioscoreaceae</taxon>
        <taxon>Dioscorea</taxon>
    </lineage>
</organism>